<gene>
    <name evidence="5" type="ORF">OFUS_LOCUS17487</name>
</gene>
<dbReference type="InterPro" id="IPR050327">
    <property type="entry name" value="Proton-linked_MCT"/>
</dbReference>
<dbReference type="PANTHER" id="PTHR11360">
    <property type="entry name" value="MONOCARBOXYLATE TRANSPORTER"/>
    <property type="match status" value="1"/>
</dbReference>
<feature type="transmembrane region" description="Helical" evidence="3">
    <location>
        <begin position="270"/>
        <end position="288"/>
    </location>
</feature>
<evidence type="ECO:0000313" key="5">
    <source>
        <dbReference type="EMBL" id="CAH1792529.1"/>
    </source>
</evidence>
<proteinExistence type="predicted"/>
<keyword evidence="6" id="KW-1185">Reference proteome</keyword>
<dbReference type="CDD" id="cd17352">
    <property type="entry name" value="MFS_MCT_SLC16"/>
    <property type="match status" value="1"/>
</dbReference>
<dbReference type="Pfam" id="PF07690">
    <property type="entry name" value="MFS_1"/>
    <property type="match status" value="1"/>
</dbReference>
<keyword evidence="3" id="KW-1133">Transmembrane helix</keyword>
<evidence type="ECO:0000259" key="4">
    <source>
        <dbReference type="PROSITE" id="PS50850"/>
    </source>
</evidence>
<dbReference type="InterPro" id="IPR036259">
    <property type="entry name" value="MFS_trans_sf"/>
</dbReference>
<feature type="transmembrane region" description="Helical" evidence="3">
    <location>
        <begin position="67"/>
        <end position="90"/>
    </location>
</feature>
<reference evidence="5" key="1">
    <citation type="submission" date="2022-03" db="EMBL/GenBank/DDBJ databases">
        <authorList>
            <person name="Martin C."/>
        </authorList>
    </citation>
    <scope>NUCLEOTIDE SEQUENCE</scope>
</reference>
<feature type="transmembrane region" description="Helical" evidence="3">
    <location>
        <begin position="28"/>
        <end position="61"/>
    </location>
</feature>
<sequence length="467" mass="51021">MGSRKLTTSSKVQKEHNRKTRNDKDGGYGWFIVLLSMFAHIITYGVSWTVGVFFVLFLNAFHATKGVTAWAGSLNTACLYIVGPVSSILINKFGCRPVVILGGAIAAVGLGTSALATNIYHLYISFGVVTGVGFGIAYIPYLVIVNHYFHKKRSIAVGIAVSGIGFGSFIYPPLIETLTHHYGWRGMLIILSGITLNLCVIGAFMRPFKDMDQHKNQMKVKERVFNIDIFRSLDFLLLCLNNLLFSFGLSGVYSHLSEYSLVMGIGGPESSMLFSVIGISNLIGRFMIGFIGSHPVTNAILLYIGAFSVSAIATLCLPLFTQYGTLISYAVIFGWSSASFGVLLPGITCKFLGLEELASGYGVLLPFNAIGTMLGGPVAGFLYDILHSYNASFIVLGSAMLLSAVLMVVPYWRERRRPESILNVDPIKKVKPNVLLDETHHESDLDDSIGKMELDDLPNRTDVHVDI</sequence>
<feature type="transmembrane region" description="Helical" evidence="3">
    <location>
        <begin position="122"/>
        <end position="143"/>
    </location>
</feature>
<evidence type="ECO:0000256" key="3">
    <source>
        <dbReference type="SAM" id="Phobius"/>
    </source>
</evidence>
<feature type="transmembrane region" description="Helical" evidence="3">
    <location>
        <begin position="187"/>
        <end position="208"/>
    </location>
</feature>
<dbReference type="PANTHER" id="PTHR11360:SF284">
    <property type="entry name" value="EG:103B4.3 PROTEIN-RELATED"/>
    <property type="match status" value="1"/>
</dbReference>
<comment type="subcellular location">
    <subcellularLocation>
        <location evidence="1">Membrane</location>
        <topology evidence="1">Multi-pass membrane protein</topology>
    </subcellularLocation>
</comment>
<name>A0A8S4PH08_OWEFU</name>
<feature type="transmembrane region" description="Helical" evidence="3">
    <location>
        <begin position="229"/>
        <end position="250"/>
    </location>
</feature>
<dbReference type="GO" id="GO:0008028">
    <property type="term" value="F:monocarboxylic acid transmembrane transporter activity"/>
    <property type="evidence" value="ECO:0007669"/>
    <property type="project" value="TreeGrafter"/>
</dbReference>
<feature type="transmembrane region" description="Helical" evidence="3">
    <location>
        <begin position="389"/>
        <end position="412"/>
    </location>
</feature>
<dbReference type="SUPFAM" id="SSF103473">
    <property type="entry name" value="MFS general substrate transporter"/>
    <property type="match status" value="1"/>
</dbReference>
<feature type="transmembrane region" description="Helical" evidence="3">
    <location>
        <begin position="326"/>
        <end position="349"/>
    </location>
</feature>
<feature type="domain" description="Major facilitator superfamily (MFS) profile" evidence="4">
    <location>
        <begin position="29"/>
        <end position="415"/>
    </location>
</feature>
<dbReference type="GO" id="GO:0016020">
    <property type="term" value="C:membrane"/>
    <property type="evidence" value="ECO:0007669"/>
    <property type="project" value="UniProtKB-SubCell"/>
</dbReference>
<dbReference type="InterPro" id="IPR011701">
    <property type="entry name" value="MFS"/>
</dbReference>
<dbReference type="PROSITE" id="PS50850">
    <property type="entry name" value="MFS"/>
    <property type="match status" value="1"/>
</dbReference>
<feature type="compositionally biased region" description="Polar residues" evidence="2">
    <location>
        <begin position="1"/>
        <end position="11"/>
    </location>
</feature>
<evidence type="ECO:0000313" key="6">
    <source>
        <dbReference type="Proteomes" id="UP000749559"/>
    </source>
</evidence>
<protein>
    <recommendedName>
        <fullName evidence="4">Major facilitator superfamily (MFS) profile domain-containing protein</fullName>
    </recommendedName>
</protein>
<feature type="transmembrane region" description="Helical" evidence="3">
    <location>
        <begin position="361"/>
        <end position="383"/>
    </location>
</feature>
<accession>A0A8S4PH08</accession>
<feature type="transmembrane region" description="Helical" evidence="3">
    <location>
        <begin position="155"/>
        <end position="175"/>
    </location>
</feature>
<comment type="caution">
    <text evidence="5">The sequence shown here is derived from an EMBL/GenBank/DDBJ whole genome shotgun (WGS) entry which is preliminary data.</text>
</comment>
<keyword evidence="3" id="KW-0812">Transmembrane</keyword>
<feature type="region of interest" description="Disordered" evidence="2">
    <location>
        <begin position="1"/>
        <end position="21"/>
    </location>
</feature>
<dbReference type="AlphaFoldDB" id="A0A8S4PH08"/>
<dbReference type="Proteomes" id="UP000749559">
    <property type="component" value="Unassembled WGS sequence"/>
</dbReference>
<organism evidence="5 6">
    <name type="scientific">Owenia fusiformis</name>
    <name type="common">Polychaete worm</name>
    <dbReference type="NCBI Taxonomy" id="6347"/>
    <lineage>
        <taxon>Eukaryota</taxon>
        <taxon>Metazoa</taxon>
        <taxon>Spiralia</taxon>
        <taxon>Lophotrochozoa</taxon>
        <taxon>Annelida</taxon>
        <taxon>Polychaeta</taxon>
        <taxon>Sedentaria</taxon>
        <taxon>Canalipalpata</taxon>
        <taxon>Sabellida</taxon>
        <taxon>Oweniida</taxon>
        <taxon>Oweniidae</taxon>
        <taxon>Owenia</taxon>
    </lineage>
</organism>
<feature type="compositionally biased region" description="Basic and acidic residues" evidence="2">
    <location>
        <begin position="12"/>
        <end position="21"/>
    </location>
</feature>
<evidence type="ECO:0000256" key="2">
    <source>
        <dbReference type="SAM" id="MobiDB-lite"/>
    </source>
</evidence>
<keyword evidence="3" id="KW-0472">Membrane</keyword>
<feature type="transmembrane region" description="Helical" evidence="3">
    <location>
        <begin position="300"/>
        <end position="320"/>
    </location>
</feature>
<dbReference type="EMBL" id="CAIIXF020000008">
    <property type="protein sequence ID" value="CAH1792529.1"/>
    <property type="molecule type" value="Genomic_DNA"/>
</dbReference>
<dbReference type="InterPro" id="IPR020846">
    <property type="entry name" value="MFS_dom"/>
</dbReference>
<dbReference type="OrthoDB" id="10060767at2759"/>
<feature type="transmembrane region" description="Helical" evidence="3">
    <location>
        <begin position="97"/>
        <end position="116"/>
    </location>
</feature>
<evidence type="ECO:0000256" key="1">
    <source>
        <dbReference type="ARBA" id="ARBA00004141"/>
    </source>
</evidence>
<dbReference type="Gene3D" id="1.20.1250.20">
    <property type="entry name" value="MFS general substrate transporter like domains"/>
    <property type="match status" value="1"/>
</dbReference>